<reference evidence="3" key="1">
    <citation type="submission" date="2010-02" db="EMBL/GenBank/DDBJ databases">
        <title>Complete sequence of Desulfurivibrio alkaliphilus AHT2.</title>
        <authorList>
            <consortium name="US DOE Joint Genome Institute"/>
            <person name="Pitluck S."/>
            <person name="Chertkov O."/>
            <person name="Detter J.C."/>
            <person name="Han C."/>
            <person name="Tapia R."/>
            <person name="Larimer F."/>
            <person name="Land M."/>
            <person name="Hauser L."/>
            <person name="Kyrpides N."/>
            <person name="Mikhailova N."/>
            <person name="Sorokin D.Y."/>
            <person name="Muyzer G."/>
            <person name="Woyke T."/>
        </authorList>
    </citation>
    <scope>NUCLEOTIDE SEQUENCE [LARGE SCALE GENOMIC DNA]</scope>
    <source>
        <strain evidence="3">DSM 19089 / UNIQEM U267 / AHT2</strain>
    </source>
</reference>
<dbReference type="AlphaFoldDB" id="D6Z4P1"/>
<dbReference type="Pfam" id="PF13683">
    <property type="entry name" value="rve_3"/>
    <property type="match status" value="1"/>
</dbReference>
<dbReference type="SUPFAM" id="SSF53098">
    <property type="entry name" value="Ribonuclease H-like"/>
    <property type="match status" value="1"/>
</dbReference>
<dbReference type="Gene3D" id="3.30.420.10">
    <property type="entry name" value="Ribonuclease H-like superfamily/Ribonuclease H"/>
    <property type="match status" value="1"/>
</dbReference>
<dbReference type="PANTHER" id="PTHR47515:SF2">
    <property type="entry name" value="INTEGRASE CORE DOMAIN PROTEIN"/>
    <property type="match status" value="1"/>
</dbReference>
<evidence type="ECO:0000313" key="3">
    <source>
        <dbReference type="Proteomes" id="UP000001508"/>
    </source>
</evidence>
<dbReference type="NCBIfam" id="NF033516">
    <property type="entry name" value="transpos_IS3"/>
    <property type="match status" value="1"/>
</dbReference>
<feature type="domain" description="Integrase catalytic" evidence="1">
    <location>
        <begin position="99"/>
        <end position="260"/>
    </location>
</feature>
<sequence length="269" mass="31873">MAEHRLSVQQSCRCIGLSRAAYYRASQGRDRDAKVIDAINTMIDRHPRWGFWKTYKALRRNGHGWNHKRVYRVYCELKLNQQRRAKKRLPQRIKRPLLVPPRPDQVWSADFMSDMLHAGKRFRTFNVIDDFNREAVHIEIDTSITGKRLIRVFERLRLERGLPDILRVDNGPEFLSGEFVAWAEATGMIIQYIQPGEPNQNAYIERFNRTFRNELLDLYLFRNLGEVREATYWWMIEYNEQRPHDSLADLTPAEYLSKNAGNSIFQLST</sequence>
<protein>
    <submittedName>
        <fullName evidence="2">Integrase catalytic region</fullName>
    </submittedName>
</protein>
<evidence type="ECO:0000259" key="1">
    <source>
        <dbReference type="PROSITE" id="PS50994"/>
    </source>
</evidence>
<dbReference type="Pfam" id="PF13276">
    <property type="entry name" value="HTH_21"/>
    <property type="match status" value="1"/>
</dbReference>
<organism evidence="2 3">
    <name type="scientific">Desulfurivibrio alkaliphilus (strain DSM 19089 / UNIQEM U267 / AHT2)</name>
    <dbReference type="NCBI Taxonomy" id="589865"/>
    <lineage>
        <taxon>Bacteria</taxon>
        <taxon>Pseudomonadati</taxon>
        <taxon>Thermodesulfobacteriota</taxon>
        <taxon>Desulfobulbia</taxon>
        <taxon>Desulfobulbales</taxon>
        <taxon>Desulfobulbaceae</taxon>
        <taxon>Desulfurivibrio</taxon>
    </lineage>
</organism>
<keyword evidence="3" id="KW-1185">Reference proteome</keyword>
<dbReference type="InterPro" id="IPR025948">
    <property type="entry name" value="HTH-like_dom"/>
</dbReference>
<dbReference type="GO" id="GO:0015074">
    <property type="term" value="P:DNA integration"/>
    <property type="evidence" value="ECO:0007669"/>
    <property type="project" value="InterPro"/>
</dbReference>
<dbReference type="eggNOG" id="COG2801">
    <property type="taxonomic scope" value="Bacteria"/>
</dbReference>
<dbReference type="PANTHER" id="PTHR47515">
    <property type="entry name" value="LOW CALCIUM RESPONSE LOCUS PROTEIN T"/>
    <property type="match status" value="1"/>
</dbReference>
<accession>D6Z4P1</accession>
<dbReference type="InterPro" id="IPR048020">
    <property type="entry name" value="Transpos_IS3"/>
</dbReference>
<dbReference type="InterPro" id="IPR036397">
    <property type="entry name" value="RNaseH_sf"/>
</dbReference>
<dbReference type="InParanoid" id="D6Z4P1"/>
<dbReference type="InterPro" id="IPR012337">
    <property type="entry name" value="RNaseH-like_sf"/>
</dbReference>
<proteinExistence type="predicted"/>
<dbReference type="InterPro" id="IPR001584">
    <property type="entry name" value="Integrase_cat-core"/>
</dbReference>
<dbReference type="EMBL" id="CP001940">
    <property type="protein sequence ID" value="ADH86516.1"/>
    <property type="molecule type" value="Genomic_DNA"/>
</dbReference>
<evidence type="ECO:0000313" key="2">
    <source>
        <dbReference type="EMBL" id="ADH86516.1"/>
    </source>
</evidence>
<dbReference type="GO" id="GO:0003676">
    <property type="term" value="F:nucleic acid binding"/>
    <property type="evidence" value="ECO:0007669"/>
    <property type="project" value="InterPro"/>
</dbReference>
<dbReference type="FunCoup" id="D6Z4P1">
    <property type="interactions" value="26"/>
</dbReference>
<dbReference type="PROSITE" id="PS50994">
    <property type="entry name" value="INTEGRASE"/>
    <property type="match status" value="1"/>
</dbReference>
<name>D6Z4P1_DESAT</name>
<dbReference type="Proteomes" id="UP000001508">
    <property type="component" value="Chromosome"/>
</dbReference>
<dbReference type="KEGG" id="dak:DaAHT2_1835"/>
<dbReference type="HOGENOM" id="CLU_027402_31_0_7"/>
<gene>
    <name evidence="2" type="ordered locus">DaAHT2_1835</name>
</gene>
<dbReference type="STRING" id="589865.DaAHT2_1835"/>